<keyword evidence="8" id="KW-1185">Reference proteome</keyword>
<evidence type="ECO:0000313" key="8">
    <source>
        <dbReference type="Proteomes" id="UP000037660"/>
    </source>
</evidence>
<dbReference type="Proteomes" id="UP000037660">
    <property type="component" value="Unassembled WGS sequence"/>
</dbReference>
<comment type="similarity">
    <text evidence="1">In the C-terminal section; belongs to the class-I pyridoxal-phosphate-dependent aminotransferase family.</text>
</comment>
<dbReference type="InterPro" id="IPR015424">
    <property type="entry name" value="PyrdxlP-dep_Trfase"/>
</dbReference>
<dbReference type="Pfam" id="PF00392">
    <property type="entry name" value="GntR"/>
    <property type="match status" value="1"/>
</dbReference>
<keyword evidence="3" id="KW-0805">Transcription regulation</keyword>
<evidence type="ECO:0000256" key="5">
    <source>
        <dbReference type="ARBA" id="ARBA00023163"/>
    </source>
</evidence>
<dbReference type="CDD" id="cd07377">
    <property type="entry name" value="WHTH_GntR"/>
    <property type="match status" value="1"/>
</dbReference>
<keyword evidence="2" id="KW-0663">Pyridoxal phosphate</keyword>
<organism evidence="7 8">
    <name type="scientific">Piscinibacter sakaiensis</name>
    <name type="common">Ideonella sakaiensis</name>
    <dbReference type="NCBI Taxonomy" id="1547922"/>
    <lineage>
        <taxon>Bacteria</taxon>
        <taxon>Pseudomonadati</taxon>
        <taxon>Pseudomonadota</taxon>
        <taxon>Betaproteobacteria</taxon>
        <taxon>Burkholderiales</taxon>
        <taxon>Sphaerotilaceae</taxon>
        <taxon>Piscinibacter</taxon>
    </lineage>
</organism>
<reference evidence="7 8" key="2">
    <citation type="journal article" date="2016" name="Science">
        <title>A bacterium that degrades and assimilates poly(ethylene terephthalate).</title>
        <authorList>
            <person name="Yoshida S."/>
            <person name="Hiraga K."/>
            <person name="Takehana T."/>
            <person name="Taniguchi I."/>
            <person name="Yamaji H."/>
            <person name="Maeda Y."/>
            <person name="Toyohara K."/>
            <person name="Miyamoto K."/>
            <person name="Kimura Y."/>
            <person name="Oda K."/>
        </authorList>
    </citation>
    <scope>NUCLEOTIDE SEQUENCE [LARGE SCALE GENOMIC DNA]</scope>
    <source>
        <strain evidence="8">NBRC 110686 / TISTR 2288 / 201-F6</strain>
    </source>
</reference>
<dbReference type="PANTHER" id="PTHR46577">
    <property type="entry name" value="HTH-TYPE TRANSCRIPTIONAL REGULATORY PROTEIN GABR"/>
    <property type="match status" value="1"/>
</dbReference>
<dbReference type="PROSITE" id="PS50949">
    <property type="entry name" value="HTH_GNTR"/>
    <property type="match status" value="1"/>
</dbReference>
<dbReference type="EMBL" id="BBYR01000034">
    <property type="protein sequence ID" value="GAP36344.1"/>
    <property type="molecule type" value="Genomic_DNA"/>
</dbReference>
<evidence type="ECO:0000256" key="4">
    <source>
        <dbReference type="ARBA" id="ARBA00023125"/>
    </source>
</evidence>
<evidence type="ECO:0000313" key="7">
    <source>
        <dbReference type="EMBL" id="GAP36344.1"/>
    </source>
</evidence>
<evidence type="ECO:0000256" key="2">
    <source>
        <dbReference type="ARBA" id="ARBA00022898"/>
    </source>
</evidence>
<dbReference type="Pfam" id="PF00155">
    <property type="entry name" value="Aminotran_1_2"/>
    <property type="match status" value="1"/>
</dbReference>
<dbReference type="STRING" id="1547922.ISF6_2184"/>
<accession>A0A0K8P1C9</accession>
<keyword evidence="5" id="KW-0804">Transcription</keyword>
<dbReference type="Gene3D" id="3.40.640.10">
    <property type="entry name" value="Type I PLP-dependent aspartate aminotransferase-like (Major domain)"/>
    <property type="match status" value="1"/>
</dbReference>
<dbReference type="InterPro" id="IPR051446">
    <property type="entry name" value="HTH_trans_reg/aminotransferase"/>
</dbReference>
<protein>
    <submittedName>
        <fullName evidence="7">Transcriptional regulator, GntR family domain/aspartate aminotransferase</fullName>
        <ecNumber evidence="7">2.6.1.1</ecNumber>
    </submittedName>
</protein>
<evidence type="ECO:0000256" key="1">
    <source>
        <dbReference type="ARBA" id="ARBA00005384"/>
    </source>
</evidence>
<reference evidence="8" key="1">
    <citation type="submission" date="2015-07" db="EMBL/GenBank/DDBJ databases">
        <title>Discovery of a poly(ethylene terephthalate assimilation.</title>
        <authorList>
            <person name="Yoshida S."/>
            <person name="Hiraga K."/>
            <person name="Takehana T."/>
            <person name="Taniguchi I."/>
            <person name="Yamaji H."/>
            <person name="Maeda Y."/>
            <person name="Toyohara K."/>
            <person name="Miyamoto K."/>
            <person name="Kimura Y."/>
            <person name="Oda K."/>
        </authorList>
    </citation>
    <scope>NUCLEOTIDE SEQUENCE [LARGE SCALE GENOMIC DNA]</scope>
    <source>
        <strain evidence="8">NBRC 110686 / TISTR 2288 / 201-F6</strain>
    </source>
</reference>
<keyword evidence="7" id="KW-0032">Aminotransferase</keyword>
<evidence type="ECO:0000256" key="3">
    <source>
        <dbReference type="ARBA" id="ARBA00023015"/>
    </source>
</evidence>
<dbReference type="Gene3D" id="1.10.10.10">
    <property type="entry name" value="Winged helix-like DNA-binding domain superfamily/Winged helix DNA-binding domain"/>
    <property type="match status" value="1"/>
</dbReference>
<dbReference type="RefSeq" id="WP_197284639.1">
    <property type="nucleotide sequence ID" value="NZ_BBYR01000034.1"/>
</dbReference>
<dbReference type="InterPro" id="IPR036390">
    <property type="entry name" value="WH_DNA-bd_sf"/>
</dbReference>
<dbReference type="AlphaFoldDB" id="A0A0K8P1C9"/>
<dbReference type="InterPro" id="IPR004839">
    <property type="entry name" value="Aminotransferase_I/II_large"/>
</dbReference>
<feature type="domain" description="HTH gntR-type" evidence="6">
    <location>
        <begin position="28"/>
        <end position="96"/>
    </location>
</feature>
<evidence type="ECO:0000259" key="6">
    <source>
        <dbReference type="PROSITE" id="PS50949"/>
    </source>
</evidence>
<comment type="caution">
    <text evidence="7">The sequence shown here is derived from an EMBL/GenBank/DDBJ whole genome shotgun (WGS) entry which is preliminary data.</text>
</comment>
<dbReference type="GO" id="GO:0030170">
    <property type="term" value="F:pyridoxal phosphate binding"/>
    <property type="evidence" value="ECO:0007669"/>
    <property type="project" value="InterPro"/>
</dbReference>
<name>A0A0K8P1C9_PISS1</name>
<dbReference type="GO" id="GO:0003700">
    <property type="term" value="F:DNA-binding transcription factor activity"/>
    <property type="evidence" value="ECO:0007669"/>
    <property type="project" value="InterPro"/>
</dbReference>
<dbReference type="SUPFAM" id="SSF46785">
    <property type="entry name" value="Winged helix' DNA-binding domain"/>
    <property type="match status" value="1"/>
</dbReference>
<dbReference type="InterPro" id="IPR015421">
    <property type="entry name" value="PyrdxlP-dep_Trfase_major"/>
</dbReference>
<keyword evidence="4" id="KW-0238">DNA-binding</keyword>
<dbReference type="InterPro" id="IPR036388">
    <property type="entry name" value="WH-like_DNA-bd_sf"/>
</dbReference>
<dbReference type="InterPro" id="IPR000524">
    <property type="entry name" value="Tscrpt_reg_HTH_GntR"/>
</dbReference>
<gene>
    <name evidence="7" type="ORF">ISF6_2184</name>
</gene>
<dbReference type="SUPFAM" id="SSF53383">
    <property type="entry name" value="PLP-dependent transferases"/>
    <property type="match status" value="1"/>
</dbReference>
<dbReference type="GO" id="GO:0003677">
    <property type="term" value="F:DNA binding"/>
    <property type="evidence" value="ECO:0007669"/>
    <property type="project" value="UniProtKB-KW"/>
</dbReference>
<dbReference type="CDD" id="cd00609">
    <property type="entry name" value="AAT_like"/>
    <property type="match status" value="1"/>
</dbReference>
<dbReference type="SMART" id="SM00345">
    <property type="entry name" value="HTH_GNTR"/>
    <property type="match status" value="1"/>
</dbReference>
<dbReference type="PANTHER" id="PTHR46577:SF2">
    <property type="entry name" value="TRANSCRIPTIONAL REGULATORY PROTEIN"/>
    <property type="match status" value="1"/>
</dbReference>
<proteinExistence type="inferred from homology"/>
<sequence>MTAPKPLTALLRFDRAKFDEVAANHPTASLVDQVFQMLAGPIQASMLSVGTKLPSVRSLAHDCKVSADTAARAYDRLVAHGLAEARRGSGYFVRAGGRRAAAAPPPRPAFAGPLASGPSRWRSMLVKQNASLSSRTGSGSFPSSWYDTELVATALRGVVRQGIGSLADYSDFKGYPPLRQQLQLKLQEIGITAEAEQVLVTGGATEAIHLVCQALMPSAGTPVLLESPAPPLLVDRLMSTGLSPHRVVRLPDGPDIDAVRALCEQYRPRAFFCSTVLHNPTGSHIAPHKAFQILRLAEEFDMILIEDDSYGDLMPLATVSPILRLATLDQLRRVIYVGSFSKTLGPGLRMGFLATNPERIDWLTTFRVVQGISGSALSERVLYRVLSGGEYRRHCEQLRNRLAEARPVVLEELRRWGIDVENVPDAGLFLWASLGDGVDSLQVAERMLETGHLLAPAQAFLAGGAPPNPLVRINVAQAYESAMLPALGKVLGRSLPPRKGAPP</sequence>
<keyword evidence="7" id="KW-0808">Transferase</keyword>
<dbReference type="GO" id="GO:0004069">
    <property type="term" value="F:L-aspartate:2-oxoglutarate aminotransferase activity"/>
    <property type="evidence" value="ECO:0007669"/>
    <property type="project" value="UniProtKB-EC"/>
</dbReference>
<dbReference type="EC" id="2.6.1.1" evidence="7"/>